<reference evidence="12 13" key="2">
    <citation type="journal article" date="2009" name="PLoS ONE">
        <title>An integrated genetic and cytogenetic map of the cucumber genome.</title>
        <authorList>
            <person name="Ren Y."/>
            <person name="Zhang Z."/>
            <person name="Liu J."/>
            <person name="Staub J.E."/>
            <person name="Han Y."/>
            <person name="Cheng Z."/>
            <person name="Li X."/>
            <person name="Lu J."/>
            <person name="Miao H."/>
            <person name="Kang H."/>
            <person name="Xie B."/>
            <person name="Gu X."/>
            <person name="Wang X."/>
            <person name="Du Y."/>
            <person name="Jin W."/>
            <person name="Huang S."/>
        </authorList>
    </citation>
    <scope>NUCLEOTIDE SEQUENCE [LARGE SCALE GENOMIC DNA]</scope>
    <source>
        <strain evidence="13">cv. 9930</strain>
    </source>
</reference>
<dbReference type="EMBL" id="CM002924">
    <property type="protein sequence ID" value="KGN56565.1"/>
    <property type="molecule type" value="Genomic_DNA"/>
</dbReference>
<evidence type="ECO:0000256" key="5">
    <source>
        <dbReference type="ARBA" id="ARBA00022833"/>
    </source>
</evidence>
<evidence type="ECO:0000256" key="6">
    <source>
        <dbReference type="ARBA" id="ARBA00023277"/>
    </source>
</evidence>
<dbReference type="GO" id="GO:0008108">
    <property type="term" value="F:UDP-glucose:hexose-1-phosphate uridylyltransferase activity"/>
    <property type="evidence" value="ECO:0007669"/>
    <property type="project" value="InterPro"/>
</dbReference>
<name>A0A0A0L3Q5_CUCSA</name>
<evidence type="ECO:0000256" key="1">
    <source>
        <dbReference type="ARBA" id="ARBA00010951"/>
    </source>
</evidence>
<dbReference type="GO" id="GO:0016779">
    <property type="term" value="F:nucleotidyltransferase activity"/>
    <property type="evidence" value="ECO:0000318"/>
    <property type="project" value="GO_Central"/>
</dbReference>
<dbReference type="eggNOG" id="KOG2958">
    <property type="taxonomic scope" value="Eukaryota"/>
</dbReference>
<dbReference type="PANTHER" id="PTHR42763">
    <property type="entry name" value="ADP-GLUCOSE PHOSPHORYLASE"/>
    <property type="match status" value="1"/>
</dbReference>
<dbReference type="InterPro" id="IPR005850">
    <property type="entry name" value="GalP_Utransf_C"/>
</dbReference>
<dbReference type="OrthoDB" id="418412at2759"/>
<evidence type="ECO:0000259" key="11">
    <source>
        <dbReference type="Pfam" id="PF02744"/>
    </source>
</evidence>
<keyword evidence="6" id="KW-0119">Carbohydrate metabolism</keyword>
<dbReference type="InterPro" id="IPR053177">
    <property type="entry name" value="ADP-glucose_phosphorylase"/>
</dbReference>
<dbReference type="Gene3D" id="3.30.428.10">
    <property type="entry name" value="HIT-like"/>
    <property type="match status" value="2"/>
</dbReference>
<comment type="similarity">
    <text evidence="1">Belongs to the galactose-1-phosphate uridylyltransferase type 1 family.</text>
</comment>
<dbReference type="GO" id="GO:0008270">
    <property type="term" value="F:zinc ion binding"/>
    <property type="evidence" value="ECO:0007669"/>
    <property type="project" value="InterPro"/>
</dbReference>
<proteinExistence type="inferred from homology"/>
<dbReference type="InterPro" id="IPR036265">
    <property type="entry name" value="HIT-like_sf"/>
</dbReference>
<dbReference type="AlphaFoldDB" id="A0A0A0L3Q5"/>
<keyword evidence="13" id="KW-1185">Reference proteome</keyword>
<evidence type="ECO:0000313" key="13">
    <source>
        <dbReference type="Proteomes" id="UP000029981"/>
    </source>
</evidence>
<dbReference type="OMA" id="CFENRGA"/>
<gene>
    <name evidence="12" type="ORF">Csa_3G124840</name>
</gene>
<feature type="compositionally biased region" description="Polar residues" evidence="9">
    <location>
        <begin position="40"/>
        <end position="49"/>
    </location>
</feature>
<dbReference type="SUPFAM" id="SSF54197">
    <property type="entry name" value="HIT-like"/>
    <property type="match status" value="2"/>
</dbReference>
<dbReference type="STRING" id="3659.A0A0A0L3Q5"/>
<keyword evidence="5 8" id="KW-0862">Zinc</keyword>
<feature type="region of interest" description="Disordered" evidence="9">
    <location>
        <begin position="28"/>
        <end position="49"/>
    </location>
</feature>
<dbReference type="InterPro" id="IPR005849">
    <property type="entry name" value="GalP_Utransf_N"/>
</dbReference>
<evidence type="ECO:0000256" key="9">
    <source>
        <dbReference type="SAM" id="MobiDB-lite"/>
    </source>
</evidence>
<dbReference type="InterPro" id="IPR001937">
    <property type="entry name" value="GalP_UDPtransf1"/>
</dbReference>
<dbReference type="GO" id="GO:0006012">
    <property type="term" value="P:galactose metabolic process"/>
    <property type="evidence" value="ECO:0007669"/>
    <property type="project" value="UniProtKB-UniPathway"/>
</dbReference>
<evidence type="ECO:0000256" key="2">
    <source>
        <dbReference type="ARBA" id="ARBA00022679"/>
    </source>
</evidence>
<dbReference type="NCBIfam" id="TIGR00209">
    <property type="entry name" value="galT_1"/>
    <property type="match status" value="1"/>
</dbReference>
<sequence>MASPVESHRPELRKDSVTNRWVIFSPARAKRPSDFKSKSPAPSSTDSPQTCPFCIGQEHQCAPEIFRFPPQNPDWKVRVIQNLYPALSRDKDLDSSTSLSSDSLLWGCLLDGYGFHDVIIESPVHSVHLSDLTPEDVAQVLLAYKKRILQLASDDNIKYVQVFKNHGASAGASMTHSHSQIVGLPVIPPSVTTRLDSMKQYFNQTGKCSLCHVPTKDLLVDESVHFISVVPYAASFPFELWIVPRDHVSHFHELDHEKAVDLGGLLKVTLVKMSLQLNKPPFNFMIHTSPLQASDSDLAYSHWFLQIVPQLSGVGGFELGTGCYINPVFPEDAAKVMREVNSSI</sequence>
<evidence type="ECO:0000256" key="7">
    <source>
        <dbReference type="PIRSR" id="PIRSR000808-1"/>
    </source>
</evidence>
<organism evidence="12 13">
    <name type="scientific">Cucumis sativus</name>
    <name type="common">Cucumber</name>
    <dbReference type="NCBI Taxonomy" id="3659"/>
    <lineage>
        <taxon>Eukaryota</taxon>
        <taxon>Viridiplantae</taxon>
        <taxon>Streptophyta</taxon>
        <taxon>Embryophyta</taxon>
        <taxon>Tracheophyta</taxon>
        <taxon>Spermatophyta</taxon>
        <taxon>Magnoliopsida</taxon>
        <taxon>eudicotyledons</taxon>
        <taxon>Gunneridae</taxon>
        <taxon>Pentapetalae</taxon>
        <taxon>rosids</taxon>
        <taxon>fabids</taxon>
        <taxon>Cucurbitales</taxon>
        <taxon>Cucurbitaceae</taxon>
        <taxon>Benincaseae</taxon>
        <taxon>Cucumis</taxon>
    </lineage>
</organism>
<dbReference type="Gramene" id="KGN56565">
    <property type="protein sequence ID" value="KGN56565"/>
    <property type="gene ID" value="Csa_3G124840"/>
</dbReference>
<feature type="binding site" evidence="8">
    <location>
        <position position="51"/>
    </location>
    <ligand>
        <name>Zn(2+)</name>
        <dbReference type="ChEBI" id="CHEBI:29105"/>
    </ligand>
</feature>
<dbReference type="Proteomes" id="UP000029981">
    <property type="component" value="Chromosome 3"/>
</dbReference>
<reference evidence="12 13" key="1">
    <citation type="journal article" date="2009" name="Nat. Genet.">
        <title>The genome of the cucumber, Cucumis sativus L.</title>
        <authorList>
            <person name="Huang S."/>
            <person name="Li R."/>
            <person name="Zhang Z."/>
            <person name="Li L."/>
            <person name="Gu X."/>
            <person name="Fan W."/>
            <person name="Lucas W.J."/>
            <person name="Wang X."/>
            <person name="Xie B."/>
            <person name="Ni P."/>
            <person name="Ren Y."/>
            <person name="Zhu H."/>
            <person name="Li J."/>
            <person name="Lin K."/>
            <person name="Jin W."/>
            <person name="Fei Z."/>
            <person name="Li G."/>
            <person name="Staub J."/>
            <person name="Kilian A."/>
            <person name="van der Vossen E.A."/>
            <person name="Wu Y."/>
            <person name="Guo J."/>
            <person name="He J."/>
            <person name="Jia Z."/>
            <person name="Ren Y."/>
            <person name="Tian G."/>
            <person name="Lu Y."/>
            <person name="Ruan J."/>
            <person name="Qian W."/>
            <person name="Wang M."/>
            <person name="Huang Q."/>
            <person name="Li B."/>
            <person name="Xuan Z."/>
            <person name="Cao J."/>
            <person name="Asan"/>
            <person name="Wu Z."/>
            <person name="Zhang J."/>
            <person name="Cai Q."/>
            <person name="Bai Y."/>
            <person name="Zhao B."/>
            <person name="Han Y."/>
            <person name="Li Y."/>
            <person name="Li X."/>
            <person name="Wang S."/>
            <person name="Shi Q."/>
            <person name="Liu S."/>
            <person name="Cho W.K."/>
            <person name="Kim J.Y."/>
            <person name="Xu Y."/>
            <person name="Heller-Uszynska K."/>
            <person name="Miao H."/>
            <person name="Cheng Z."/>
            <person name="Zhang S."/>
            <person name="Wu J."/>
            <person name="Yang Y."/>
            <person name="Kang H."/>
            <person name="Li M."/>
            <person name="Liang H."/>
            <person name="Ren X."/>
            <person name="Shi Z."/>
            <person name="Wen M."/>
            <person name="Jian M."/>
            <person name="Yang H."/>
            <person name="Zhang G."/>
            <person name="Yang Z."/>
            <person name="Chen R."/>
            <person name="Liu S."/>
            <person name="Li J."/>
            <person name="Ma L."/>
            <person name="Liu H."/>
            <person name="Zhou Y."/>
            <person name="Zhao J."/>
            <person name="Fang X."/>
            <person name="Li G."/>
            <person name="Fang L."/>
            <person name="Li Y."/>
            <person name="Liu D."/>
            <person name="Zheng H."/>
            <person name="Zhang Y."/>
            <person name="Qin N."/>
            <person name="Li Z."/>
            <person name="Yang G."/>
            <person name="Yang S."/>
            <person name="Bolund L."/>
            <person name="Kristiansen K."/>
            <person name="Zheng H."/>
            <person name="Li S."/>
            <person name="Zhang X."/>
            <person name="Yang H."/>
            <person name="Wang J."/>
            <person name="Sun R."/>
            <person name="Zhang B."/>
            <person name="Jiang S."/>
            <person name="Wang J."/>
            <person name="Du Y."/>
            <person name="Li S."/>
        </authorList>
    </citation>
    <scope>NUCLEOTIDE SEQUENCE [LARGE SCALE GENOMIC DNA]</scope>
    <source>
        <strain evidence="13">cv. 9930</strain>
    </source>
</reference>
<evidence type="ECO:0000256" key="8">
    <source>
        <dbReference type="PIRSR" id="PIRSR000808-3"/>
    </source>
</evidence>
<feature type="domain" description="Galactose-1-phosphate uridyl transferase N-terminal" evidence="10">
    <location>
        <begin position="9"/>
        <end position="188"/>
    </location>
</feature>
<dbReference type="Pfam" id="PF01087">
    <property type="entry name" value="GalP_UDP_transf"/>
    <property type="match status" value="1"/>
</dbReference>
<evidence type="ECO:0000313" key="12">
    <source>
        <dbReference type="EMBL" id="KGN56565.1"/>
    </source>
</evidence>
<evidence type="ECO:0000259" key="10">
    <source>
        <dbReference type="Pfam" id="PF01087"/>
    </source>
</evidence>
<feature type="binding site" evidence="8">
    <location>
        <position position="54"/>
    </location>
    <ligand>
        <name>Zn(2+)</name>
        <dbReference type="ChEBI" id="CHEBI:29105"/>
    </ligand>
</feature>
<feature type="active site" description="Tele-UMP-histidine intermediate" evidence="7">
    <location>
        <position position="178"/>
    </location>
</feature>
<dbReference type="Pfam" id="PF02744">
    <property type="entry name" value="GalP_UDP_tr_C"/>
    <property type="match status" value="1"/>
</dbReference>
<comment type="cofactor">
    <cofactor evidence="8">
        <name>Zn(2+)</name>
        <dbReference type="ChEBI" id="CHEBI:29105"/>
    </cofactor>
    <text evidence="8">Binds 1 zinc ion per subunit.</text>
</comment>
<feature type="binding site" evidence="8">
    <location>
        <position position="125"/>
    </location>
    <ligand>
        <name>Zn(2+)</name>
        <dbReference type="ChEBI" id="CHEBI:29105"/>
    </ligand>
</feature>
<dbReference type="UniPathway" id="UPA00214"/>
<evidence type="ECO:0000256" key="3">
    <source>
        <dbReference type="ARBA" id="ARBA00022695"/>
    </source>
</evidence>
<evidence type="ECO:0000256" key="4">
    <source>
        <dbReference type="ARBA" id="ARBA00022723"/>
    </source>
</evidence>
<keyword evidence="4 8" id="KW-0479">Metal-binding</keyword>
<feature type="domain" description="Galactose-1-phosphate uridyl transferase C-terminal" evidence="11">
    <location>
        <begin position="211"/>
        <end position="303"/>
    </location>
</feature>
<keyword evidence="3" id="KW-0548">Nucleotidyltransferase</keyword>
<accession>A0A0A0L3Q5</accession>
<dbReference type="PANTHER" id="PTHR42763:SF2">
    <property type="entry name" value="ADP-GLUCOSE PHOSPHORYLASE"/>
    <property type="match status" value="1"/>
</dbReference>
<dbReference type="PIRSF" id="PIRSF000808">
    <property type="entry name" value="GalT"/>
    <property type="match status" value="1"/>
</dbReference>
<reference evidence="12 13" key="3">
    <citation type="journal article" date="2010" name="BMC Genomics">
        <title>Transcriptome sequencing and comparative analysis of cucumber flowers with different sex types.</title>
        <authorList>
            <person name="Guo S."/>
            <person name="Zheng Y."/>
            <person name="Joung J.G."/>
            <person name="Liu S."/>
            <person name="Zhang Z."/>
            <person name="Crasta O.R."/>
            <person name="Sobral B.W."/>
            <person name="Xu Y."/>
            <person name="Huang S."/>
            <person name="Fei Z."/>
        </authorList>
    </citation>
    <scope>NUCLEOTIDE SEQUENCE [LARGE SCALE GENOMIC DNA]</scope>
    <source>
        <strain evidence="13">cv. 9930</strain>
    </source>
</reference>
<keyword evidence="2" id="KW-0808">Transferase</keyword>
<feature type="binding site" evidence="8">
    <location>
        <position position="176"/>
    </location>
    <ligand>
        <name>Zn(2+)</name>
        <dbReference type="ChEBI" id="CHEBI:29105"/>
    </ligand>
</feature>
<protein>
    <submittedName>
        <fullName evidence="12">Uncharacterized protein</fullName>
    </submittedName>
</protein>
<reference evidence="12 13" key="4">
    <citation type="journal article" date="2011" name="BMC Genomics">
        <title>RNA-Seq improves annotation of protein-coding genes in the cucumber genome.</title>
        <authorList>
            <person name="Li Z."/>
            <person name="Zhang Z."/>
            <person name="Yan P."/>
            <person name="Huang S."/>
            <person name="Fei Z."/>
            <person name="Lin K."/>
        </authorList>
    </citation>
    <scope>NUCLEOTIDE SEQUENCE [LARGE SCALE GENOMIC DNA]</scope>
    <source>
        <strain evidence="13">cv. 9930</strain>
    </source>
</reference>